<dbReference type="GO" id="GO:0046872">
    <property type="term" value="F:metal ion binding"/>
    <property type="evidence" value="ECO:0007669"/>
    <property type="project" value="UniProtKB-KW"/>
</dbReference>
<keyword evidence="5" id="KW-0479">Metal-binding</keyword>
<dbReference type="Proteomes" id="UP000373449">
    <property type="component" value="Unassembled WGS sequence"/>
</dbReference>
<evidence type="ECO:0000313" key="6">
    <source>
        <dbReference type="EMBL" id="PHI32159.1"/>
    </source>
</evidence>
<dbReference type="InterPro" id="IPR024185">
    <property type="entry name" value="FTHF_cligase-like_sf"/>
</dbReference>
<dbReference type="STRING" id="1111728.GCA_000427805_02150"/>
<dbReference type="Gene3D" id="3.40.50.10420">
    <property type="entry name" value="NagB/RpiA/CoA transferase-like"/>
    <property type="match status" value="1"/>
</dbReference>
<evidence type="ECO:0000313" key="9">
    <source>
        <dbReference type="Proteomes" id="UP000373449"/>
    </source>
</evidence>
<reference evidence="7 9" key="3">
    <citation type="submission" date="2019-03" db="EMBL/GenBank/DDBJ databases">
        <authorList>
            <consortium name="Pathogen Informatics"/>
        </authorList>
    </citation>
    <scope>NUCLEOTIDE SEQUENCE [LARGE SCALE GENOMIC DNA]</scope>
    <source>
        <strain evidence="7 9">NCTC12282</strain>
    </source>
</reference>
<name>A0A2C6CZP0_9GAMM</name>
<dbReference type="AlphaFoldDB" id="A0A2C6CZP0"/>
<sequence length="195" mass="22729">MTSEIPSRKKIRQKIRQLRHNLTPQQQQSAAEQVLNRLTQHPKIQAARHISLFISFDGEINTRPIVEAFWQQKKYVYLPVLHPFSRGNLLFLHYTPQTTMVAHPFGLVEPKLDVRHVLPVAELDVIITPMVAFDTRGHRLGMGGGYYDRTLEHWQRNQTYPIGIAHDCQRVDLLPSEDWDIPLPEIITPSQSWKW</sequence>
<dbReference type="GO" id="GO:0005524">
    <property type="term" value="F:ATP binding"/>
    <property type="evidence" value="ECO:0007669"/>
    <property type="project" value="UniProtKB-KW"/>
</dbReference>
<keyword evidence="8" id="KW-1185">Reference proteome</keyword>
<accession>A0A2C6CZP0</accession>
<comment type="similarity">
    <text evidence="1 5">Belongs to the 5-formyltetrahydrofolate cyclo-ligase family.</text>
</comment>
<dbReference type="EMBL" id="CAADJA010000002">
    <property type="protein sequence ID" value="VFS53250.1"/>
    <property type="molecule type" value="Genomic_DNA"/>
</dbReference>
<reference evidence="6" key="2">
    <citation type="submission" date="2017-09" db="EMBL/GenBank/DDBJ databases">
        <title>FDA dAtabase for Regulatory Grade micrObial Sequences (FDA-ARGOS): Supporting development and validation of Infectious Disease Dx tests.</title>
        <authorList>
            <person name="Minogue T."/>
            <person name="Wolcott M."/>
            <person name="Wasieloski L."/>
            <person name="Aguilar W."/>
            <person name="Moore D."/>
            <person name="Tallon L.J."/>
            <person name="Sadzewicz L."/>
            <person name="Ott S."/>
            <person name="Zhao X."/>
            <person name="Nagaraj S."/>
            <person name="Vavikolanu K."/>
            <person name="Aluvathingal J."/>
            <person name="Nadendla S."/>
            <person name="Sichtig H."/>
        </authorList>
    </citation>
    <scope>NUCLEOTIDE SEQUENCE</scope>
    <source>
        <strain evidence="6">FDAARGOS_387</strain>
    </source>
</reference>
<reference evidence="8" key="1">
    <citation type="submission" date="2017-09" db="EMBL/GenBank/DDBJ databases">
        <title>FDA dAtabase for Regulatory Grade micrObial Sequences (FDA-ARGOS): Supporting development and validation of Infectious Disease Dx tests.</title>
        <authorList>
            <person name="Minogue T."/>
            <person name="Wolcott M."/>
            <person name="Wasieloski L."/>
            <person name="Aguilar W."/>
            <person name="Moore D."/>
            <person name="Tallon L."/>
            <person name="Sadzewicz L."/>
            <person name="Ott S."/>
            <person name="Zhao X."/>
            <person name="Nagaraj S."/>
            <person name="Vavikolanu K."/>
            <person name="Aluvathingal J."/>
            <person name="Nadendla S."/>
            <person name="Sichtig H."/>
        </authorList>
    </citation>
    <scope>NUCLEOTIDE SEQUENCE [LARGE SCALE GENOMIC DNA]</scope>
    <source>
        <strain evidence="8">FDAARGOS_387</strain>
    </source>
</reference>
<dbReference type="GO" id="GO:0009396">
    <property type="term" value="P:folic acid-containing compound biosynthetic process"/>
    <property type="evidence" value="ECO:0007669"/>
    <property type="project" value="TreeGrafter"/>
</dbReference>
<dbReference type="EMBL" id="PDDX01000001">
    <property type="protein sequence ID" value="PHI32159.1"/>
    <property type="molecule type" value="Genomic_DNA"/>
</dbReference>
<dbReference type="RefSeq" id="WP_029094870.1">
    <property type="nucleotide sequence ID" value="NZ_CAADJA010000002.1"/>
</dbReference>
<dbReference type="EC" id="6.3.3.2" evidence="5"/>
<feature type="binding site" evidence="4">
    <location>
        <begin position="8"/>
        <end position="12"/>
    </location>
    <ligand>
        <name>ATP</name>
        <dbReference type="ChEBI" id="CHEBI:30616"/>
    </ligand>
</feature>
<protein>
    <recommendedName>
        <fullName evidence="5">5-formyltetrahydrofolate cyclo-ligase</fullName>
        <ecNumber evidence="5">6.3.3.2</ecNumber>
    </recommendedName>
</protein>
<organism evidence="6 8">
    <name type="scientific">Budvicia aquatica</name>
    <dbReference type="NCBI Taxonomy" id="82979"/>
    <lineage>
        <taxon>Bacteria</taxon>
        <taxon>Pseudomonadati</taxon>
        <taxon>Pseudomonadota</taxon>
        <taxon>Gammaproteobacteria</taxon>
        <taxon>Enterobacterales</taxon>
        <taxon>Budviciaceae</taxon>
        <taxon>Budvicia</taxon>
    </lineage>
</organism>
<evidence type="ECO:0000256" key="2">
    <source>
        <dbReference type="ARBA" id="ARBA00022741"/>
    </source>
</evidence>
<dbReference type="PIRSF" id="PIRSF006806">
    <property type="entry name" value="FTHF_cligase"/>
    <property type="match status" value="1"/>
</dbReference>
<proteinExistence type="inferred from homology"/>
<feature type="binding site" evidence="4">
    <location>
        <position position="59"/>
    </location>
    <ligand>
        <name>substrate</name>
    </ligand>
</feature>
<dbReference type="GO" id="GO:0030272">
    <property type="term" value="F:5-formyltetrahydrofolate cyclo-ligase activity"/>
    <property type="evidence" value="ECO:0007669"/>
    <property type="project" value="UniProtKB-EC"/>
</dbReference>
<keyword evidence="6" id="KW-0436">Ligase</keyword>
<dbReference type="PANTHER" id="PTHR23407">
    <property type="entry name" value="ATPASE INHIBITOR/5-FORMYLTETRAHYDROFOLATE CYCLO-LIGASE"/>
    <property type="match status" value="1"/>
</dbReference>
<keyword evidence="2 4" id="KW-0547">Nucleotide-binding</keyword>
<comment type="catalytic activity">
    <reaction evidence="5">
        <text>(6S)-5-formyl-5,6,7,8-tetrahydrofolate + ATP = (6R)-5,10-methenyltetrahydrofolate + ADP + phosphate</text>
        <dbReference type="Rhea" id="RHEA:10488"/>
        <dbReference type="ChEBI" id="CHEBI:30616"/>
        <dbReference type="ChEBI" id="CHEBI:43474"/>
        <dbReference type="ChEBI" id="CHEBI:57455"/>
        <dbReference type="ChEBI" id="CHEBI:57457"/>
        <dbReference type="ChEBI" id="CHEBI:456216"/>
        <dbReference type="EC" id="6.3.3.2"/>
    </reaction>
</comment>
<dbReference type="InterPro" id="IPR037171">
    <property type="entry name" value="NagB/RpiA_transferase-like"/>
</dbReference>
<dbReference type="Proteomes" id="UP000224974">
    <property type="component" value="Unassembled WGS sequence"/>
</dbReference>
<feature type="binding site" evidence="4">
    <location>
        <position position="54"/>
    </location>
    <ligand>
        <name>substrate</name>
    </ligand>
</feature>
<gene>
    <name evidence="7" type="primary">ygfA</name>
    <name evidence="6" type="ORF">CRN84_23980</name>
    <name evidence="7" type="ORF">NCTC12282_06395</name>
</gene>
<dbReference type="OrthoDB" id="9801938at2"/>
<dbReference type="InterPro" id="IPR002698">
    <property type="entry name" value="FTHF_cligase"/>
</dbReference>
<evidence type="ECO:0000313" key="7">
    <source>
        <dbReference type="EMBL" id="VFS53250.1"/>
    </source>
</evidence>
<dbReference type="SUPFAM" id="SSF100950">
    <property type="entry name" value="NagB/RpiA/CoA transferase-like"/>
    <property type="match status" value="1"/>
</dbReference>
<evidence type="ECO:0000256" key="4">
    <source>
        <dbReference type="PIRSR" id="PIRSR006806-1"/>
    </source>
</evidence>
<comment type="cofactor">
    <cofactor evidence="5">
        <name>Mg(2+)</name>
        <dbReference type="ChEBI" id="CHEBI:18420"/>
    </cofactor>
</comment>
<dbReference type="GO" id="GO:0035999">
    <property type="term" value="P:tetrahydrofolate interconversion"/>
    <property type="evidence" value="ECO:0007669"/>
    <property type="project" value="TreeGrafter"/>
</dbReference>
<evidence type="ECO:0000256" key="3">
    <source>
        <dbReference type="ARBA" id="ARBA00022840"/>
    </source>
</evidence>
<dbReference type="PANTHER" id="PTHR23407:SF1">
    <property type="entry name" value="5-FORMYLTETRAHYDROFOLATE CYCLO-LIGASE"/>
    <property type="match status" value="1"/>
</dbReference>
<dbReference type="Pfam" id="PF01812">
    <property type="entry name" value="5-FTHF_cyc-lig"/>
    <property type="match status" value="1"/>
</dbReference>
<evidence type="ECO:0000256" key="5">
    <source>
        <dbReference type="RuleBase" id="RU361279"/>
    </source>
</evidence>
<evidence type="ECO:0000256" key="1">
    <source>
        <dbReference type="ARBA" id="ARBA00010638"/>
    </source>
</evidence>
<keyword evidence="3 4" id="KW-0067">ATP-binding</keyword>
<evidence type="ECO:0000313" key="8">
    <source>
        <dbReference type="Proteomes" id="UP000224974"/>
    </source>
</evidence>
<dbReference type="NCBIfam" id="TIGR02727">
    <property type="entry name" value="MTHFS_bact"/>
    <property type="match status" value="1"/>
</dbReference>
<feature type="binding site" evidence="4">
    <location>
        <begin position="139"/>
        <end position="147"/>
    </location>
    <ligand>
        <name>ATP</name>
        <dbReference type="ChEBI" id="CHEBI:30616"/>
    </ligand>
</feature>
<keyword evidence="5" id="KW-0460">Magnesium</keyword>